<evidence type="ECO:0000256" key="1">
    <source>
        <dbReference type="SAM" id="MobiDB-lite"/>
    </source>
</evidence>
<evidence type="ECO:0000313" key="3">
    <source>
        <dbReference type="Proteomes" id="UP000075714"/>
    </source>
</evidence>
<feature type="region of interest" description="Disordered" evidence="1">
    <location>
        <begin position="24"/>
        <end position="126"/>
    </location>
</feature>
<dbReference type="Proteomes" id="UP000075714">
    <property type="component" value="Unassembled WGS sequence"/>
</dbReference>
<gene>
    <name evidence="2" type="ORF">GPECTOR_46g266</name>
</gene>
<accession>A0A150G8M5</accession>
<dbReference type="AlphaFoldDB" id="A0A150G8M5"/>
<reference evidence="3" key="1">
    <citation type="journal article" date="2016" name="Nat. Commun.">
        <title>The Gonium pectorale genome demonstrates co-option of cell cycle regulation during the evolution of multicellularity.</title>
        <authorList>
            <person name="Hanschen E.R."/>
            <person name="Marriage T.N."/>
            <person name="Ferris P.J."/>
            <person name="Hamaji T."/>
            <person name="Toyoda A."/>
            <person name="Fujiyama A."/>
            <person name="Neme R."/>
            <person name="Noguchi H."/>
            <person name="Minakuchi Y."/>
            <person name="Suzuki M."/>
            <person name="Kawai-Toyooka H."/>
            <person name="Smith D.R."/>
            <person name="Sparks H."/>
            <person name="Anderson J."/>
            <person name="Bakaric R."/>
            <person name="Luria V."/>
            <person name="Karger A."/>
            <person name="Kirschner M.W."/>
            <person name="Durand P.M."/>
            <person name="Michod R.E."/>
            <person name="Nozaki H."/>
            <person name="Olson B.J."/>
        </authorList>
    </citation>
    <scope>NUCLEOTIDE SEQUENCE [LARGE SCALE GENOMIC DNA]</scope>
    <source>
        <strain evidence="3">NIES-2863</strain>
    </source>
</reference>
<proteinExistence type="predicted"/>
<dbReference type="EMBL" id="LSYV01000047">
    <property type="protein sequence ID" value="KXZ46197.1"/>
    <property type="molecule type" value="Genomic_DNA"/>
</dbReference>
<feature type="compositionally biased region" description="Acidic residues" evidence="1">
    <location>
        <begin position="28"/>
        <end position="57"/>
    </location>
</feature>
<protein>
    <submittedName>
        <fullName evidence="2">Uncharacterized protein</fullName>
    </submittedName>
</protein>
<organism evidence="2 3">
    <name type="scientific">Gonium pectorale</name>
    <name type="common">Green alga</name>
    <dbReference type="NCBI Taxonomy" id="33097"/>
    <lineage>
        <taxon>Eukaryota</taxon>
        <taxon>Viridiplantae</taxon>
        <taxon>Chlorophyta</taxon>
        <taxon>core chlorophytes</taxon>
        <taxon>Chlorophyceae</taxon>
        <taxon>CS clade</taxon>
        <taxon>Chlamydomonadales</taxon>
        <taxon>Volvocaceae</taxon>
        <taxon>Gonium</taxon>
    </lineage>
</organism>
<evidence type="ECO:0000313" key="2">
    <source>
        <dbReference type="EMBL" id="KXZ46197.1"/>
    </source>
</evidence>
<comment type="caution">
    <text evidence="2">The sequence shown here is derived from an EMBL/GenBank/DDBJ whole genome shotgun (WGS) entry which is preliminary data.</text>
</comment>
<name>A0A150G8M5_GONPE</name>
<keyword evidence="3" id="KW-1185">Reference proteome</keyword>
<feature type="compositionally biased region" description="Gly residues" evidence="1">
    <location>
        <begin position="78"/>
        <end position="93"/>
    </location>
</feature>
<sequence>MDGEGNAWAADWEHESGANLWARIPEAVVEEEPEIVMPDDEPEPEEEADDPDRDEDYQPPAHTLGRRYSGQNGRRCSAGGGGGAAGRRSGGGPIDYSFYARGTNGQYNRPSLPGRGRGGRAGSGMLSQRSGSLALAQVGSPPEALLAVLPTVDVVVNLFGAHSPCGSPQEVLAEYVGNAAALPLFRHPR</sequence>